<dbReference type="Pfam" id="PF00326">
    <property type="entry name" value="Peptidase_S9"/>
    <property type="match status" value="1"/>
</dbReference>
<feature type="domain" description="Peptidase S9 prolyl oligopeptidase catalytic" evidence="8">
    <location>
        <begin position="454"/>
        <end position="667"/>
    </location>
</feature>
<protein>
    <recommendedName>
        <fullName evidence="5">acylaminoacyl-peptidase</fullName>
        <ecNumber evidence="5">3.4.19.1</ecNumber>
    </recommendedName>
</protein>
<evidence type="ECO:0000259" key="8">
    <source>
        <dbReference type="Pfam" id="PF00326"/>
    </source>
</evidence>
<evidence type="ECO:0000313" key="10">
    <source>
        <dbReference type="EMBL" id="CDW26786.1"/>
    </source>
</evidence>
<evidence type="ECO:0000256" key="4">
    <source>
        <dbReference type="ARBA" id="ARBA00011881"/>
    </source>
</evidence>
<organism evidence="10">
    <name type="scientific">Lepeophtheirus salmonis</name>
    <name type="common">Salmon louse</name>
    <name type="synonym">Caligus salmonis</name>
    <dbReference type="NCBI Taxonomy" id="72036"/>
    <lineage>
        <taxon>Eukaryota</taxon>
        <taxon>Metazoa</taxon>
        <taxon>Ecdysozoa</taxon>
        <taxon>Arthropoda</taxon>
        <taxon>Crustacea</taxon>
        <taxon>Multicrustacea</taxon>
        <taxon>Hexanauplia</taxon>
        <taxon>Copepoda</taxon>
        <taxon>Siphonostomatoida</taxon>
        <taxon>Caligidae</taxon>
        <taxon>Lepeophtheirus</taxon>
    </lineage>
</organism>
<dbReference type="GO" id="GO:0006508">
    <property type="term" value="P:proteolysis"/>
    <property type="evidence" value="ECO:0007669"/>
    <property type="project" value="InterPro"/>
</dbReference>
<comment type="similarity">
    <text evidence="3">Belongs to the peptidase S9C family.</text>
</comment>
<accession>A0A0K2TMU2</accession>
<dbReference type="SUPFAM" id="SSF53474">
    <property type="entry name" value="alpha/beta-Hydrolases"/>
    <property type="match status" value="1"/>
</dbReference>
<dbReference type="GO" id="GO:0008242">
    <property type="term" value="F:omega peptidase activity"/>
    <property type="evidence" value="ECO:0007669"/>
    <property type="project" value="UniProtKB-EC"/>
</dbReference>
<keyword evidence="7" id="KW-0378">Hydrolase</keyword>
<dbReference type="InterPro" id="IPR029058">
    <property type="entry name" value="AB_hydrolase_fold"/>
</dbReference>
<evidence type="ECO:0000256" key="3">
    <source>
        <dbReference type="ARBA" id="ARBA00010040"/>
    </source>
</evidence>
<evidence type="ECO:0000256" key="2">
    <source>
        <dbReference type="ARBA" id="ARBA00004496"/>
    </source>
</evidence>
<dbReference type="InterPro" id="IPR045550">
    <property type="entry name" value="AARE_N"/>
</dbReference>
<dbReference type="EC" id="3.4.19.1" evidence="5"/>
<dbReference type="Pfam" id="PF19283">
    <property type="entry name" value="APEH_N"/>
    <property type="match status" value="1"/>
</dbReference>
<dbReference type="GO" id="GO:0005737">
    <property type="term" value="C:cytoplasm"/>
    <property type="evidence" value="ECO:0007669"/>
    <property type="project" value="UniProtKB-SubCell"/>
</dbReference>
<dbReference type="OrthoDB" id="416344at2759"/>
<reference evidence="10" key="1">
    <citation type="submission" date="2014-05" db="EMBL/GenBank/DDBJ databases">
        <authorList>
            <person name="Chronopoulou M."/>
        </authorList>
    </citation>
    <scope>NUCLEOTIDE SEQUENCE</scope>
    <source>
        <tissue evidence="10">Whole organism</tissue>
    </source>
</reference>
<dbReference type="EMBL" id="HACA01009425">
    <property type="protein sequence ID" value="CDW26786.1"/>
    <property type="molecule type" value="Transcribed_RNA"/>
</dbReference>
<dbReference type="Gene3D" id="3.40.50.1820">
    <property type="entry name" value="alpha/beta hydrolase"/>
    <property type="match status" value="1"/>
</dbReference>
<comment type="subunit">
    <text evidence="4">Homotetramer.</text>
</comment>
<comment type="catalytic activity">
    <reaction evidence="1">
        <text>Cleavage of an N-acetyl or N-formyl amino acid from the N-terminus of a polypeptide.</text>
        <dbReference type="EC" id="3.4.19.1"/>
    </reaction>
</comment>
<sequence length="670" mass="74454">MSSSEDSSSHICKVLEKSHGLSRPTKATIESPTLISSSWAQLVFQEEKEVSWTRKFILSNDSWIDSGSSSSDVDSLVYRSPTFSLLKTHLRVFDGNRLIKSVELKDHHGVIYNTENSSIAEHGSLLAYIAEEKRPTNTRYFEKKSSESGVVGTEYDYVNTFGEQLEDKACPCIVLADSESLESFPIKILTSKDLNDEYYPMSVQFKSKDILVGVGLPTKSAYRLGLRSCSNRPSIIFQINRDGTDFKILYGASAQSNSREVRTTTNGDVFWFSRDLYEKLHPGPHLTEVNLMGIVGGSDPEIIVKSSDAKFFDQVAPKRISLNDDTLILNTIVDGMTLCPSIVHVKEKCIELMENARNISVLDSQYGFVVGIKCSPIEPWSLVSAKASERVFKPLINHDGSLPEIIYKPLYLKAHGGNKLPFNAIFVGPSPSGDDKTPLIVIPHGGPHCVKSSSYSQMLNFFIELGFSVLLVNYRGSLGYGDESVHGLLGNVGKDDVEDCIQALQECLKTNSHLNDKEIFLWGASHGGFLVTHLAGQYPELFTAIVALNPVINIASMASATDIPDWCFNESGFPFHYNTPLTPDIAKIMWEKSPISHIKNVKAPIHLLIGKEDLRVPPSQGYEYYKALKGLNKEVTMSVFPDNHSLGKPLIYANWMIKTGLFFLERLKSK</sequence>
<evidence type="ECO:0000256" key="6">
    <source>
        <dbReference type="ARBA" id="ARBA00022490"/>
    </source>
</evidence>
<dbReference type="GO" id="GO:0004252">
    <property type="term" value="F:serine-type endopeptidase activity"/>
    <property type="evidence" value="ECO:0007669"/>
    <property type="project" value="TreeGrafter"/>
</dbReference>
<dbReference type="AlphaFoldDB" id="A0A0K2TMU2"/>
<evidence type="ECO:0000256" key="7">
    <source>
        <dbReference type="ARBA" id="ARBA00022801"/>
    </source>
</evidence>
<feature type="domain" description="Acylamino-acid-releasing enzyme N-terminal" evidence="9">
    <location>
        <begin position="68"/>
        <end position="243"/>
    </location>
</feature>
<proteinExistence type="inferred from homology"/>
<dbReference type="PANTHER" id="PTHR42776">
    <property type="entry name" value="SERINE PEPTIDASE S9 FAMILY MEMBER"/>
    <property type="match status" value="1"/>
</dbReference>
<evidence type="ECO:0000256" key="5">
    <source>
        <dbReference type="ARBA" id="ARBA00012917"/>
    </source>
</evidence>
<evidence type="ECO:0000259" key="9">
    <source>
        <dbReference type="Pfam" id="PF19283"/>
    </source>
</evidence>
<comment type="subcellular location">
    <subcellularLocation>
        <location evidence="2">Cytoplasm</location>
    </subcellularLocation>
</comment>
<evidence type="ECO:0000256" key="1">
    <source>
        <dbReference type="ARBA" id="ARBA00000721"/>
    </source>
</evidence>
<keyword evidence="6" id="KW-0963">Cytoplasm</keyword>
<dbReference type="InterPro" id="IPR001375">
    <property type="entry name" value="Peptidase_S9_cat"/>
</dbReference>
<name>A0A0K2TMU2_LEPSM</name>
<dbReference type="PANTHER" id="PTHR42776:SF4">
    <property type="entry name" value="ACYLAMINO-ACID-RELEASING ENZYME"/>
    <property type="match status" value="1"/>
</dbReference>